<sequence length="106" mass="12063">MSRPKPLDIYCHKNIGHLKGIELDGVSAEDIARMEREMERLNRDYRAVEGSLGDTMLALVVTRGYVSKLFRNEAISDFLDRHPPELAFEMRSIIDAVGGDARMLDR</sequence>
<name>A4U511_9PROT</name>
<dbReference type="RefSeq" id="WP_041633580.1">
    <property type="nucleotide sequence ID" value="NZ_CP027527.1"/>
</dbReference>
<evidence type="ECO:0000313" key="2">
    <source>
        <dbReference type="EMBL" id="CAM77968.1"/>
    </source>
</evidence>
<feature type="domain" description="RepB plasmid partition" evidence="1">
    <location>
        <begin position="24"/>
        <end position="86"/>
    </location>
</feature>
<dbReference type="InterPro" id="IPR011111">
    <property type="entry name" value="Plasmid_RepB"/>
</dbReference>
<protein>
    <recommendedName>
        <fullName evidence="1">RepB plasmid partition domain-containing protein</fullName>
    </recommendedName>
</protein>
<accession>A4U511</accession>
<dbReference type="AlphaFoldDB" id="A4U511"/>
<dbReference type="EMBL" id="CU459003">
    <property type="protein sequence ID" value="CAM77968.1"/>
    <property type="molecule type" value="Genomic_DNA"/>
</dbReference>
<evidence type="ECO:0000259" key="1">
    <source>
        <dbReference type="Pfam" id="PF07506"/>
    </source>
</evidence>
<gene>
    <name evidence="2" type="ORF">MGR_4036</name>
</gene>
<proteinExistence type="predicted"/>
<organism evidence="2">
    <name type="scientific">Magnetospirillum gryphiswaldense</name>
    <dbReference type="NCBI Taxonomy" id="55518"/>
    <lineage>
        <taxon>Bacteria</taxon>
        <taxon>Pseudomonadati</taxon>
        <taxon>Pseudomonadota</taxon>
        <taxon>Alphaproteobacteria</taxon>
        <taxon>Rhodospirillales</taxon>
        <taxon>Rhodospirillaceae</taxon>
        <taxon>Magnetospirillum</taxon>
    </lineage>
</organism>
<dbReference type="Pfam" id="PF07506">
    <property type="entry name" value="RepB"/>
    <property type="match status" value="1"/>
</dbReference>
<reference evidence="2" key="1">
    <citation type="journal article" date="2007" name="J. Bacteriol.">
        <title>Comparative genome analysis of four magnetotactic bacteria reveals a complex set of group-specific genes implicated in magnetosome biomineralization and function.</title>
        <authorList>
            <person name="Richter M."/>
            <person name="Kube M."/>
            <person name="Bazylinski D.A."/>
            <person name="Lombardot T."/>
            <person name="Gloeckner F.O."/>
            <person name="Reinhardt R."/>
            <person name="Schueler D."/>
        </authorList>
    </citation>
    <scope>NUCLEOTIDE SEQUENCE</scope>
    <source>
        <strain evidence="2">MSR-1</strain>
    </source>
</reference>